<feature type="compositionally biased region" description="Basic and acidic residues" evidence="1">
    <location>
        <begin position="73"/>
        <end position="84"/>
    </location>
</feature>
<protein>
    <submittedName>
        <fullName evidence="2">Uncharacterized protein</fullName>
    </submittedName>
</protein>
<organism evidence="2">
    <name type="scientific">uncultured Thermoleophilia bacterium</name>
    <dbReference type="NCBI Taxonomy" id="1497501"/>
    <lineage>
        <taxon>Bacteria</taxon>
        <taxon>Bacillati</taxon>
        <taxon>Actinomycetota</taxon>
        <taxon>Thermoleophilia</taxon>
        <taxon>environmental samples</taxon>
    </lineage>
</organism>
<gene>
    <name evidence="2" type="ORF">AVDCRST_MAG79-387</name>
</gene>
<reference evidence="2" key="1">
    <citation type="submission" date="2020-02" db="EMBL/GenBank/DDBJ databases">
        <authorList>
            <person name="Meier V. D."/>
        </authorList>
    </citation>
    <scope>NUCLEOTIDE SEQUENCE</scope>
    <source>
        <strain evidence="2">AVDCRST_MAG79</strain>
    </source>
</reference>
<name>A0A6J4TI90_9ACTN</name>
<feature type="region of interest" description="Disordered" evidence="1">
    <location>
        <begin position="1"/>
        <end position="170"/>
    </location>
</feature>
<dbReference type="EMBL" id="CADCWC010000073">
    <property type="protein sequence ID" value="CAA9524197.1"/>
    <property type="molecule type" value="Genomic_DNA"/>
</dbReference>
<evidence type="ECO:0000313" key="2">
    <source>
        <dbReference type="EMBL" id="CAA9524197.1"/>
    </source>
</evidence>
<evidence type="ECO:0000256" key="1">
    <source>
        <dbReference type="SAM" id="MobiDB-lite"/>
    </source>
</evidence>
<feature type="compositionally biased region" description="Basic and acidic residues" evidence="1">
    <location>
        <begin position="135"/>
        <end position="170"/>
    </location>
</feature>
<sequence>AAVQCSELARREPRTPENRRHRLADLGHPPAGGQGDVRRHRPAHRPLAGGGARPGQEARGSGGHQGVPRGRRRDGGRDARDRVHLRAAVGRPTSTGPARDVRRPSERRRVPLDRGRRELHAEGARRRHGRAGAADQRHPDRRDRGADTHDRRSHDLVRGATDRGLRRSRV</sequence>
<feature type="non-terminal residue" evidence="2">
    <location>
        <position position="170"/>
    </location>
</feature>
<proteinExistence type="predicted"/>
<feature type="compositionally biased region" description="Basic and acidic residues" evidence="1">
    <location>
        <begin position="8"/>
        <end position="18"/>
    </location>
</feature>
<feature type="non-terminal residue" evidence="2">
    <location>
        <position position="1"/>
    </location>
</feature>
<dbReference type="AlphaFoldDB" id="A0A6J4TI90"/>
<accession>A0A6J4TI90</accession>
<feature type="compositionally biased region" description="Basic and acidic residues" evidence="1">
    <location>
        <begin position="99"/>
        <end position="124"/>
    </location>
</feature>